<dbReference type="AlphaFoldDB" id="A0AAD8JE67"/>
<reference evidence="1" key="1">
    <citation type="submission" date="2023-02" db="EMBL/GenBank/DDBJ databases">
        <title>Genome of toxic invasive species Heracleum sosnowskyi carries increased number of genes despite the absence of recent whole-genome duplications.</title>
        <authorList>
            <person name="Schelkunov M."/>
            <person name="Shtratnikova V."/>
            <person name="Makarenko M."/>
            <person name="Klepikova A."/>
            <person name="Omelchenko D."/>
            <person name="Novikova G."/>
            <person name="Obukhova E."/>
            <person name="Bogdanov V."/>
            <person name="Penin A."/>
            <person name="Logacheva M."/>
        </authorList>
    </citation>
    <scope>NUCLEOTIDE SEQUENCE</scope>
    <source>
        <strain evidence="1">Hsosn_3</strain>
        <tissue evidence="1">Leaf</tissue>
    </source>
</reference>
<comment type="caution">
    <text evidence="1">The sequence shown here is derived from an EMBL/GenBank/DDBJ whole genome shotgun (WGS) entry which is preliminary data.</text>
</comment>
<keyword evidence="2" id="KW-1185">Reference proteome</keyword>
<proteinExistence type="predicted"/>
<accession>A0AAD8JE67</accession>
<dbReference type="Proteomes" id="UP001237642">
    <property type="component" value="Unassembled WGS sequence"/>
</dbReference>
<reference evidence="1" key="2">
    <citation type="submission" date="2023-05" db="EMBL/GenBank/DDBJ databases">
        <authorList>
            <person name="Schelkunov M.I."/>
        </authorList>
    </citation>
    <scope>NUCLEOTIDE SEQUENCE</scope>
    <source>
        <strain evidence="1">Hsosn_3</strain>
        <tissue evidence="1">Leaf</tissue>
    </source>
</reference>
<organism evidence="1 2">
    <name type="scientific">Heracleum sosnowskyi</name>
    <dbReference type="NCBI Taxonomy" id="360622"/>
    <lineage>
        <taxon>Eukaryota</taxon>
        <taxon>Viridiplantae</taxon>
        <taxon>Streptophyta</taxon>
        <taxon>Embryophyta</taxon>
        <taxon>Tracheophyta</taxon>
        <taxon>Spermatophyta</taxon>
        <taxon>Magnoliopsida</taxon>
        <taxon>eudicotyledons</taxon>
        <taxon>Gunneridae</taxon>
        <taxon>Pentapetalae</taxon>
        <taxon>asterids</taxon>
        <taxon>campanulids</taxon>
        <taxon>Apiales</taxon>
        <taxon>Apiaceae</taxon>
        <taxon>Apioideae</taxon>
        <taxon>apioid superclade</taxon>
        <taxon>Tordylieae</taxon>
        <taxon>Tordyliinae</taxon>
        <taxon>Heracleum</taxon>
    </lineage>
</organism>
<protein>
    <submittedName>
        <fullName evidence="1">Uncharacterized protein</fullName>
    </submittedName>
</protein>
<evidence type="ECO:0000313" key="2">
    <source>
        <dbReference type="Proteomes" id="UP001237642"/>
    </source>
</evidence>
<evidence type="ECO:0000313" key="1">
    <source>
        <dbReference type="EMBL" id="KAK1400961.1"/>
    </source>
</evidence>
<name>A0AAD8JE67_9APIA</name>
<gene>
    <name evidence="1" type="ORF">POM88_000566</name>
</gene>
<sequence length="139" mass="16788">MPHHFSSLDLTHLRLLRVEFYKPTFRSFTYLIKLELIDATLYCVESIYDCPLLEKLTLIICENLFPNNFCAPKLKCLHQAKWYHVEEDLEKYWIEDSEDFTMDHLEIVTFSHFKEISHLKHSVEIDEFDHELWHNVDIS</sequence>
<dbReference type="EMBL" id="JAUIZM010000001">
    <property type="protein sequence ID" value="KAK1400961.1"/>
    <property type="molecule type" value="Genomic_DNA"/>
</dbReference>